<proteinExistence type="predicted"/>
<dbReference type="GO" id="GO:0005829">
    <property type="term" value="C:cytosol"/>
    <property type="evidence" value="ECO:0007669"/>
    <property type="project" value="TreeGrafter"/>
</dbReference>
<keyword evidence="9" id="KW-1185">Reference proteome</keyword>
<organism evidence="8 9">
    <name type="scientific">Actinorhabdospora filicis</name>
    <dbReference type="NCBI Taxonomy" id="1785913"/>
    <lineage>
        <taxon>Bacteria</taxon>
        <taxon>Bacillati</taxon>
        <taxon>Actinomycetota</taxon>
        <taxon>Actinomycetes</taxon>
        <taxon>Micromonosporales</taxon>
        <taxon>Micromonosporaceae</taxon>
        <taxon>Actinorhabdospora</taxon>
    </lineage>
</organism>
<dbReference type="GO" id="GO:0006508">
    <property type="term" value="P:proteolysis"/>
    <property type="evidence" value="ECO:0007669"/>
    <property type="project" value="UniProtKB-KW"/>
</dbReference>
<dbReference type="InterPro" id="IPR051167">
    <property type="entry name" value="Prolyl_oligopep/macrocyclase"/>
</dbReference>
<dbReference type="Gene3D" id="3.40.50.1820">
    <property type="entry name" value="alpha/beta hydrolase"/>
    <property type="match status" value="1"/>
</dbReference>
<dbReference type="PANTHER" id="PTHR42881:SF2">
    <property type="entry name" value="PROLYL ENDOPEPTIDASE"/>
    <property type="match status" value="1"/>
</dbReference>
<dbReference type="EMBL" id="BSTX01000001">
    <property type="protein sequence ID" value="GLZ76189.1"/>
    <property type="molecule type" value="Genomic_DNA"/>
</dbReference>
<dbReference type="Proteomes" id="UP001165079">
    <property type="component" value="Unassembled WGS sequence"/>
</dbReference>
<keyword evidence="3" id="KW-0645">Protease</keyword>
<dbReference type="InterPro" id="IPR023302">
    <property type="entry name" value="Pept_S9A_N"/>
</dbReference>
<dbReference type="Pfam" id="PF00326">
    <property type="entry name" value="Peptidase_S9"/>
    <property type="match status" value="1"/>
</dbReference>
<evidence type="ECO:0000313" key="9">
    <source>
        <dbReference type="Proteomes" id="UP001165079"/>
    </source>
</evidence>
<comment type="catalytic activity">
    <reaction evidence="1">
        <text>Hydrolysis of Pro-|-Xaa &gt;&gt; Ala-|-Xaa in oligopeptides.</text>
        <dbReference type="EC" id="3.4.21.26"/>
    </reaction>
</comment>
<evidence type="ECO:0000256" key="4">
    <source>
        <dbReference type="ARBA" id="ARBA00022801"/>
    </source>
</evidence>
<evidence type="ECO:0000313" key="8">
    <source>
        <dbReference type="EMBL" id="GLZ76189.1"/>
    </source>
</evidence>
<dbReference type="AlphaFoldDB" id="A0A9W6W749"/>
<dbReference type="InterPro" id="IPR002470">
    <property type="entry name" value="Peptidase_S9A"/>
</dbReference>
<reference evidence="8" key="1">
    <citation type="submission" date="2023-03" db="EMBL/GenBank/DDBJ databases">
        <title>Actinorhabdospora filicis NBRC 111898.</title>
        <authorList>
            <person name="Ichikawa N."/>
            <person name="Sato H."/>
            <person name="Tonouchi N."/>
        </authorList>
    </citation>
    <scope>NUCLEOTIDE SEQUENCE</scope>
    <source>
        <strain evidence="8">NBRC 111898</strain>
    </source>
</reference>
<feature type="domain" description="Peptidase S9A N-terminal" evidence="7">
    <location>
        <begin position="4"/>
        <end position="337"/>
    </location>
</feature>
<dbReference type="EC" id="3.4.21.26" evidence="2"/>
<name>A0A9W6W749_9ACTN</name>
<evidence type="ECO:0000259" key="7">
    <source>
        <dbReference type="Pfam" id="PF02897"/>
    </source>
</evidence>
<evidence type="ECO:0000259" key="6">
    <source>
        <dbReference type="Pfam" id="PF00326"/>
    </source>
</evidence>
<dbReference type="GO" id="GO:0070012">
    <property type="term" value="F:oligopeptidase activity"/>
    <property type="evidence" value="ECO:0007669"/>
    <property type="project" value="TreeGrafter"/>
</dbReference>
<evidence type="ECO:0000256" key="3">
    <source>
        <dbReference type="ARBA" id="ARBA00022670"/>
    </source>
</evidence>
<dbReference type="SUPFAM" id="SSF53474">
    <property type="entry name" value="alpha/beta-Hydrolases"/>
    <property type="match status" value="1"/>
</dbReference>
<protein>
    <recommendedName>
        <fullName evidence="2">prolyl oligopeptidase</fullName>
        <ecNumber evidence="2">3.4.21.26</ecNumber>
    </recommendedName>
</protein>
<evidence type="ECO:0000256" key="1">
    <source>
        <dbReference type="ARBA" id="ARBA00001070"/>
    </source>
</evidence>
<dbReference type="RefSeq" id="WP_285661372.1">
    <property type="nucleotide sequence ID" value="NZ_BSTX01000001.1"/>
</dbReference>
<dbReference type="PRINTS" id="PR00862">
    <property type="entry name" value="PROLIGOPTASE"/>
</dbReference>
<sequence length="643" mass="67920">MTHPVITRSEAVVERHGVRVLDPFRILEDPAHPETAAWQEAQDALAAARFAELDTAGPLRLLASLERPAIGLPRAGGDRRFHTLRGPEDEQPVLIVTVGGEERVLLDPLELAADGTVGLDGHSPSPDGRLIAVHTSRMGDDRCALRVLDVDSGAEVDAPDPVGWVGDVAWLPDASAFVYSRDGELWRHAPGTPWADDVRVLAGQGVPGAEYRLSIAGTRLAVTLVHGSNIRSDVFVLDLATGGRTDVHIGRDVLSTAFFDADGRLLLLTTDGAPNGRVVEAGEEEWRDLIPESGDVLYDVAVLDGGVLAAHRHHVVSRLTLYPVDGPPVPVALPGPGTARLGGNGLVSFTDPVTPPHLLRLDGTRLVPGPGPAPVPVPGVEVRQEFAVSADGTRVPMFVLSPAGAEGPLPTVVEGYGGWGVSWPPEYRAHRLAWVLSGGRYAWTNLRGGGEYGAEWFLGGMRREQQNPIDDFVACARHLTDLGLTSPELLAATGGSKGGLTVGAAITQAPDLYAAAVMNMPMLDMVRYEEYGVGGQWVDGFGTAEDPADFAALVAISPLNRIRPGVRYPSALLTVLDHDTRVDPAHARKLTAALQDAGSKAVLRRKAESGHGGSSAGRARDLHADHIAFLAGELGLKGNVAGA</sequence>
<dbReference type="InterPro" id="IPR029058">
    <property type="entry name" value="AB_hydrolase_fold"/>
</dbReference>
<dbReference type="Pfam" id="PF02897">
    <property type="entry name" value="Peptidase_S9_N"/>
    <property type="match status" value="1"/>
</dbReference>
<evidence type="ECO:0000256" key="5">
    <source>
        <dbReference type="ARBA" id="ARBA00022825"/>
    </source>
</evidence>
<accession>A0A9W6W749</accession>
<dbReference type="PANTHER" id="PTHR42881">
    <property type="entry name" value="PROLYL ENDOPEPTIDASE"/>
    <property type="match status" value="1"/>
</dbReference>
<comment type="caution">
    <text evidence="8">The sequence shown here is derived from an EMBL/GenBank/DDBJ whole genome shotgun (WGS) entry which is preliminary data.</text>
</comment>
<evidence type="ECO:0000256" key="2">
    <source>
        <dbReference type="ARBA" id="ARBA00011897"/>
    </source>
</evidence>
<dbReference type="Gene3D" id="2.130.10.120">
    <property type="entry name" value="Prolyl oligopeptidase, N-terminal domain"/>
    <property type="match status" value="1"/>
</dbReference>
<dbReference type="SUPFAM" id="SSF50993">
    <property type="entry name" value="Peptidase/esterase 'gauge' domain"/>
    <property type="match status" value="1"/>
</dbReference>
<gene>
    <name evidence="8" type="ORF">Afil01_09960</name>
</gene>
<dbReference type="InterPro" id="IPR001375">
    <property type="entry name" value="Peptidase_S9_cat"/>
</dbReference>
<feature type="domain" description="Peptidase S9 prolyl oligopeptidase catalytic" evidence="6">
    <location>
        <begin position="428"/>
        <end position="635"/>
    </location>
</feature>
<keyword evidence="4" id="KW-0378">Hydrolase</keyword>
<keyword evidence="5" id="KW-0720">Serine protease</keyword>
<dbReference type="GO" id="GO:0004252">
    <property type="term" value="F:serine-type endopeptidase activity"/>
    <property type="evidence" value="ECO:0007669"/>
    <property type="project" value="UniProtKB-EC"/>
</dbReference>